<feature type="compositionally biased region" description="Polar residues" evidence="1">
    <location>
        <begin position="22"/>
        <end position="41"/>
    </location>
</feature>
<dbReference type="PANTHER" id="PTHR38894">
    <property type="entry name" value="TRANSMEMBRANE PROTEIN"/>
    <property type="match status" value="1"/>
</dbReference>
<evidence type="ECO:0000256" key="2">
    <source>
        <dbReference type="SAM" id="Phobius"/>
    </source>
</evidence>
<evidence type="ECO:0000313" key="4">
    <source>
        <dbReference type="Proteomes" id="UP001162640"/>
    </source>
</evidence>
<feature type="region of interest" description="Disordered" evidence="1">
    <location>
        <begin position="18"/>
        <end position="77"/>
    </location>
</feature>
<gene>
    <name evidence="3" type="ORF">TL16_g05854</name>
</gene>
<feature type="transmembrane region" description="Helical" evidence="2">
    <location>
        <begin position="93"/>
        <end position="113"/>
    </location>
</feature>
<keyword evidence="2" id="KW-0472">Membrane</keyword>
<dbReference type="AlphaFoldDB" id="A0A9W7AI27"/>
<protein>
    <submittedName>
        <fullName evidence="3">Uncharacterized protein</fullName>
    </submittedName>
</protein>
<organism evidence="3 4">
    <name type="scientific">Triparma laevis f. inornata</name>
    <dbReference type="NCBI Taxonomy" id="1714386"/>
    <lineage>
        <taxon>Eukaryota</taxon>
        <taxon>Sar</taxon>
        <taxon>Stramenopiles</taxon>
        <taxon>Ochrophyta</taxon>
        <taxon>Bolidophyceae</taxon>
        <taxon>Parmales</taxon>
        <taxon>Triparmaceae</taxon>
        <taxon>Triparma</taxon>
    </lineage>
</organism>
<reference evidence="4" key="1">
    <citation type="journal article" date="2023" name="Commun. Biol.">
        <title>Genome analysis of Parmales, the sister group of diatoms, reveals the evolutionary specialization of diatoms from phago-mixotrophs to photoautotrophs.</title>
        <authorList>
            <person name="Ban H."/>
            <person name="Sato S."/>
            <person name="Yoshikawa S."/>
            <person name="Yamada K."/>
            <person name="Nakamura Y."/>
            <person name="Ichinomiya M."/>
            <person name="Sato N."/>
            <person name="Blanc-Mathieu R."/>
            <person name="Endo H."/>
            <person name="Kuwata A."/>
            <person name="Ogata H."/>
        </authorList>
    </citation>
    <scope>NUCLEOTIDE SEQUENCE [LARGE SCALE GENOMIC DNA]</scope>
</reference>
<feature type="compositionally biased region" description="Pro residues" evidence="1">
    <location>
        <begin position="60"/>
        <end position="71"/>
    </location>
</feature>
<accession>A0A9W7AI27</accession>
<proteinExistence type="predicted"/>
<feature type="transmembrane region" description="Helical" evidence="2">
    <location>
        <begin position="153"/>
        <end position="173"/>
    </location>
</feature>
<name>A0A9W7AI27_9STRA</name>
<feature type="transmembrane region" description="Helical" evidence="2">
    <location>
        <begin position="119"/>
        <end position="141"/>
    </location>
</feature>
<evidence type="ECO:0000313" key="3">
    <source>
        <dbReference type="EMBL" id="GMH72194.1"/>
    </source>
</evidence>
<dbReference type="EMBL" id="BLQM01000173">
    <property type="protein sequence ID" value="GMH72194.1"/>
    <property type="molecule type" value="Genomic_DNA"/>
</dbReference>
<keyword evidence="2" id="KW-0812">Transmembrane</keyword>
<sequence length="204" mass="22704">MKSSQSLSEPFVAAKPAPLTLKSLTPSSPQSSKTTMKTETPSWLADPESGTLTSPTKIPTDPPPNAPPPPTGITREPQDPDHHLGWWILFMRVFNMATMILLGVAAVFAMTLTVEVDSIILGVYGILFASLVFCFETQLWFIRKRISSSFGFLFNPIFRTLFYGIMAAVAWSYDSTMGKVRIERTSSFIEDVLDDDIFKIFVEI</sequence>
<dbReference type="Proteomes" id="UP001162640">
    <property type="component" value="Unassembled WGS sequence"/>
</dbReference>
<evidence type="ECO:0000256" key="1">
    <source>
        <dbReference type="SAM" id="MobiDB-lite"/>
    </source>
</evidence>
<dbReference type="PANTHER" id="PTHR38894:SF1">
    <property type="entry name" value="TRANSMEMBRANE PROTEIN"/>
    <property type="match status" value="1"/>
</dbReference>
<comment type="caution">
    <text evidence="3">The sequence shown here is derived from an EMBL/GenBank/DDBJ whole genome shotgun (WGS) entry which is preliminary data.</text>
</comment>
<keyword evidence="2" id="KW-1133">Transmembrane helix</keyword>